<accession>A0A562VAC3</accession>
<evidence type="ECO:0000313" key="2">
    <source>
        <dbReference type="Proteomes" id="UP000321617"/>
    </source>
</evidence>
<proteinExistence type="predicted"/>
<dbReference type="Proteomes" id="UP000321617">
    <property type="component" value="Unassembled WGS sequence"/>
</dbReference>
<organism evidence="1 2">
    <name type="scientific">Stackebrandtia albiflava</name>
    <dbReference type="NCBI Taxonomy" id="406432"/>
    <lineage>
        <taxon>Bacteria</taxon>
        <taxon>Bacillati</taxon>
        <taxon>Actinomycetota</taxon>
        <taxon>Actinomycetes</taxon>
        <taxon>Glycomycetales</taxon>
        <taxon>Glycomycetaceae</taxon>
        <taxon>Stackebrandtia</taxon>
    </lineage>
</organism>
<sequence>MTGWDQTHANGMEYRVGPLDRIEDIVAYVEAAKAVPMSRGCRIDRGEMIAMLEELRAELPGELRRADAMLAERDKIIDAGQREAERIIAEAETEHARLVSGHEVTVSAEHEGNRIVQEARAEAQRLRDEVDEYVDTTLANFEQFLQRALAGVERGRDKMHALREIGSFAPTSEEDDRPLPSI</sequence>
<evidence type="ECO:0008006" key="3">
    <source>
        <dbReference type="Google" id="ProtNLM"/>
    </source>
</evidence>
<reference evidence="1 2" key="1">
    <citation type="journal article" date="2013" name="Stand. Genomic Sci.">
        <title>Genomic Encyclopedia of Type Strains, Phase I: The one thousand microbial genomes (KMG-I) project.</title>
        <authorList>
            <person name="Kyrpides N.C."/>
            <person name="Woyke T."/>
            <person name="Eisen J.A."/>
            <person name="Garrity G."/>
            <person name="Lilburn T.G."/>
            <person name="Beck B.J."/>
            <person name="Whitman W.B."/>
            <person name="Hugenholtz P."/>
            <person name="Klenk H.P."/>
        </authorList>
    </citation>
    <scope>NUCLEOTIDE SEQUENCE [LARGE SCALE GENOMIC DNA]</scope>
    <source>
        <strain evidence="1 2">DSM 45044</strain>
    </source>
</reference>
<dbReference type="EMBL" id="VLLL01000005">
    <property type="protein sequence ID" value="TWJ14815.1"/>
    <property type="molecule type" value="Genomic_DNA"/>
</dbReference>
<name>A0A562VAC3_9ACTN</name>
<keyword evidence="2" id="KW-1185">Reference proteome</keyword>
<dbReference type="AlphaFoldDB" id="A0A562VAC3"/>
<evidence type="ECO:0000313" key="1">
    <source>
        <dbReference type="EMBL" id="TWJ14815.1"/>
    </source>
</evidence>
<comment type="caution">
    <text evidence="1">The sequence shown here is derived from an EMBL/GenBank/DDBJ whole genome shotgun (WGS) entry which is preliminary data.</text>
</comment>
<gene>
    <name evidence="1" type="ORF">LX16_0507</name>
</gene>
<protein>
    <recommendedName>
        <fullName evidence="3">Cell division septum initiation protein DivIVA</fullName>
    </recommendedName>
</protein>